<keyword evidence="4" id="KW-1185">Reference proteome</keyword>
<dbReference type="InterPro" id="IPR050782">
    <property type="entry name" value="PP1_regulatory_subunit_3"/>
</dbReference>
<dbReference type="GeneTree" id="ENSGT00940000161921"/>
<evidence type="ECO:0000313" key="3">
    <source>
        <dbReference type="Ensembl" id="ENSSHAP00000026043.1"/>
    </source>
</evidence>
<dbReference type="CTD" id="5509"/>
<evidence type="ECO:0000256" key="1">
    <source>
        <dbReference type="SAM" id="MobiDB-lite"/>
    </source>
</evidence>
<dbReference type="OrthoDB" id="1881at2759"/>
<protein>
    <submittedName>
        <fullName evidence="3">Protein phosphatase 1 regulatory subunit 3D</fullName>
    </submittedName>
</protein>
<name>A0A7N4NRA3_SARHA</name>
<dbReference type="Ensembl" id="ENSSHAT00000047908.1">
    <property type="protein sequence ID" value="ENSSHAP00000026043.1"/>
    <property type="gene ID" value="ENSSHAG00000028027.1"/>
</dbReference>
<feature type="domain" description="CBM21" evidence="2">
    <location>
        <begin position="175"/>
        <end position="281"/>
    </location>
</feature>
<dbReference type="OMA" id="QQPADCM"/>
<proteinExistence type="predicted"/>
<feature type="compositionally biased region" description="Low complexity" evidence="1">
    <location>
        <begin position="22"/>
        <end position="32"/>
    </location>
</feature>
<dbReference type="PROSITE" id="PS51159">
    <property type="entry name" value="CBM21"/>
    <property type="match status" value="1"/>
</dbReference>
<gene>
    <name evidence="3" type="primary">PPP1R3D</name>
</gene>
<feature type="compositionally biased region" description="Low complexity" evidence="1">
    <location>
        <begin position="51"/>
        <end position="62"/>
    </location>
</feature>
<dbReference type="InterPro" id="IPR038175">
    <property type="entry name" value="CBM21_dom_sf"/>
</dbReference>
<dbReference type="AlphaFoldDB" id="A0A7N4NRA3"/>
<evidence type="ECO:0000313" key="4">
    <source>
        <dbReference type="Proteomes" id="UP000007648"/>
    </source>
</evidence>
<evidence type="ECO:0000259" key="2">
    <source>
        <dbReference type="PROSITE" id="PS51159"/>
    </source>
</evidence>
<dbReference type="PANTHER" id="PTHR12307:SF4">
    <property type="entry name" value="PROTEIN PHOSPHATASE 1 REGULATORY SUBUNIT 3D"/>
    <property type="match status" value="1"/>
</dbReference>
<feature type="region of interest" description="Disordered" evidence="1">
    <location>
        <begin position="1"/>
        <end position="102"/>
    </location>
</feature>
<dbReference type="Gene3D" id="2.60.40.2440">
    <property type="entry name" value="Carbohydrate binding type-21 domain"/>
    <property type="match status" value="1"/>
</dbReference>
<dbReference type="GO" id="GO:0008157">
    <property type="term" value="F:protein phosphatase 1 binding"/>
    <property type="evidence" value="ECO:0007669"/>
    <property type="project" value="TreeGrafter"/>
</dbReference>
<dbReference type="InterPro" id="IPR005036">
    <property type="entry name" value="CBM21_dom"/>
</dbReference>
<dbReference type="KEGG" id="shr:100928857"/>
<sequence length="301" mass="33739">MSKGPGSLVLAPSSSLRQSVPRTGLRSLSSLTDLDRGMSQARRPSNPVSAPGPQFQQQQQPGSSNCDPSLRPIIRRRARSLPSSPERRRKPSGNAGTQCRPGCSRQHRVRFADALGLELTQVKVFNAGEDPSVPLHVLSRLSINSDLCCSSQDLEFTIQCLVPDFPQPADCNDFSTRLQGQRVCLERVTSSDLGLSGTIRVLNVAFEKQVTVRYTYNYWRTQQEAGARWRSSDGDSDVFIFCFPVPPYFLSLNSVVQFAIRYRVGGNEYWDNNEGQNYSLRCQTQSLKMPQECEESWIHFI</sequence>
<reference evidence="3" key="2">
    <citation type="submission" date="2025-05" db="UniProtKB">
        <authorList>
            <consortium name="Ensembl"/>
        </authorList>
    </citation>
    <scope>IDENTIFICATION</scope>
</reference>
<dbReference type="GeneID" id="100928857"/>
<dbReference type="RefSeq" id="XP_012395128.1">
    <property type="nucleotide sequence ID" value="XM_012539674.3"/>
</dbReference>
<dbReference type="PANTHER" id="PTHR12307">
    <property type="entry name" value="PROTEIN PHOSPHATASE 1 REGULATORY SUBUNIT"/>
    <property type="match status" value="1"/>
</dbReference>
<accession>A0A7N4NRA3</accession>
<dbReference type="Ensembl" id="ENSSHAT00000037446.1">
    <property type="protein sequence ID" value="ENSSHAP00000031464.1"/>
    <property type="gene ID" value="ENSSHAG00000028027.1"/>
</dbReference>
<dbReference type="GO" id="GO:0005979">
    <property type="term" value="P:regulation of glycogen biosynthetic process"/>
    <property type="evidence" value="ECO:0007669"/>
    <property type="project" value="TreeGrafter"/>
</dbReference>
<dbReference type="Pfam" id="PF03370">
    <property type="entry name" value="CBM_21"/>
    <property type="match status" value="1"/>
</dbReference>
<dbReference type="GO" id="GO:2001069">
    <property type="term" value="F:glycogen binding"/>
    <property type="evidence" value="ECO:0007669"/>
    <property type="project" value="TreeGrafter"/>
</dbReference>
<dbReference type="Proteomes" id="UP000007648">
    <property type="component" value="Unassembled WGS sequence"/>
</dbReference>
<feature type="compositionally biased region" description="Polar residues" evidence="1">
    <location>
        <begin position="12"/>
        <end position="21"/>
    </location>
</feature>
<dbReference type="GO" id="GO:0000164">
    <property type="term" value="C:protein phosphatase type 1 complex"/>
    <property type="evidence" value="ECO:0007669"/>
    <property type="project" value="TreeGrafter"/>
</dbReference>
<reference evidence="3 4" key="1">
    <citation type="journal article" date="2011" name="Proc. Natl. Acad. Sci. U.S.A.">
        <title>Genetic diversity and population structure of the endangered marsupial Sarcophilus harrisii (Tasmanian devil).</title>
        <authorList>
            <person name="Miller W."/>
            <person name="Hayes V.M."/>
            <person name="Ratan A."/>
            <person name="Petersen D.C."/>
            <person name="Wittekindt N.E."/>
            <person name="Miller J."/>
            <person name="Walenz B."/>
            <person name="Knight J."/>
            <person name="Qi J."/>
            <person name="Zhao F."/>
            <person name="Wang Q."/>
            <person name="Bedoya-Reina O.C."/>
            <person name="Katiyar N."/>
            <person name="Tomsho L.P."/>
            <person name="Kasson L.M."/>
            <person name="Hardie R.A."/>
            <person name="Woodbridge P."/>
            <person name="Tindall E.A."/>
            <person name="Bertelsen M.F."/>
            <person name="Dixon D."/>
            <person name="Pyecroft S."/>
            <person name="Helgen K.M."/>
            <person name="Lesk A.M."/>
            <person name="Pringle T.H."/>
            <person name="Patterson N."/>
            <person name="Zhang Y."/>
            <person name="Kreiss A."/>
            <person name="Woods G.M."/>
            <person name="Jones M.E."/>
            <person name="Schuster S.C."/>
        </authorList>
    </citation>
    <scope>NUCLEOTIDE SEQUENCE [LARGE SCALE GENOMIC DNA]</scope>
</reference>
<organism evidence="3 4">
    <name type="scientific">Sarcophilus harrisii</name>
    <name type="common">Tasmanian devil</name>
    <name type="synonym">Sarcophilus laniarius</name>
    <dbReference type="NCBI Taxonomy" id="9305"/>
    <lineage>
        <taxon>Eukaryota</taxon>
        <taxon>Metazoa</taxon>
        <taxon>Chordata</taxon>
        <taxon>Craniata</taxon>
        <taxon>Vertebrata</taxon>
        <taxon>Euteleostomi</taxon>
        <taxon>Mammalia</taxon>
        <taxon>Metatheria</taxon>
        <taxon>Dasyuromorphia</taxon>
        <taxon>Dasyuridae</taxon>
        <taxon>Sarcophilus</taxon>
    </lineage>
</organism>
<dbReference type="RefSeq" id="XP_023350259.1">
    <property type="nucleotide sequence ID" value="XM_023494491.2"/>
</dbReference>